<accession>A0A9P4QVL3</accession>
<sequence>MSHYPFIAALMWPASGPRIGMQIMHLPDPTNKTMGQNPGNCPAGFVCTADSWDVKQEAEGRGSRTVLKYGGFGGAWVAVKDEAPEGWSVYWDAETGGAGYVRGTKIELIVNAVKVGGD</sequence>
<comment type="caution">
    <text evidence="1">The sequence shown here is derived from an EMBL/GenBank/DDBJ whole genome shotgun (WGS) entry which is preliminary data.</text>
</comment>
<organism evidence="1 2">
    <name type="scientific">Polyplosphaeria fusca</name>
    <dbReference type="NCBI Taxonomy" id="682080"/>
    <lineage>
        <taxon>Eukaryota</taxon>
        <taxon>Fungi</taxon>
        <taxon>Dikarya</taxon>
        <taxon>Ascomycota</taxon>
        <taxon>Pezizomycotina</taxon>
        <taxon>Dothideomycetes</taxon>
        <taxon>Pleosporomycetidae</taxon>
        <taxon>Pleosporales</taxon>
        <taxon>Tetraplosphaeriaceae</taxon>
        <taxon>Polyplosphaeria</taxon>
    </lineage>
</organism>
<dbReference type="AlphaFoldDB" id="A0A9P4QVL3"/>
<evidence type="ECO:0000313" key="1">
    <source>
        <dbReference type="EMBL" id="KAF2733280.1"/>
    </source>
</evidence>
<name>A0A9P4QVL3_9PLEO</name>
<gene>
    <name evidence="1" type="ORF">EJ04DRAFT_513277</name>
</gene>
<keyword evidence="2" id="KW-1185">Reference proteome</keyword>
<protein>
    <submittedName>
        <fullName evidence="1">Uncharacterized protein</fullName>
    </submittedName>
</protein>
<proteinExistence type="predicted"/>
<dbReference type="Proteomes" id="UP000799444">
    <property type="component" value="Unassembled WGS sequence"/>
</dbReference>
<evidence type="ECO:0000313" key="2">
    <source>
        <dbReference type="Proteomes" id="UP000799444"/>
    </source>
</evidence>
<dbReference type="EMBL" id="ML996163">
    <property type="protein sequence ID" value="KAF2733280.1"/>
    <property type="molecule type" value="Genomic_DNA"/>
</dbReference>
<reference evidence="1" key="1">
    <citation type="journal article" date="2020" name="Stud. Mycol.">
        <title>101 Dothideomycetes genomes: a test case for predicting lifestyles and emergence of pathogens.</title>
        <authorList>
            <person name="Haridas S."/>
            <person name="Albert R."/>
            <person name="Binder M."/>
            <person name="Bloem J."/>
            <person name="Labutti K."/>
            <person name="Salamov A."/>
            <person name="Andreopoulos B."/>
            <person name="Baker S."/>
            <person name="Barry K."/>
            <person name="Bills G."/>
            <person name="Bluhm B."/>
            <person name="Cannon C."/>
            <person name="Castanera R."/>
            <person name="Culley D."/>
            <person name="Daum C."/>
            <person name="Ezra D."/>
            <person name="Gonzalez J."/>
            <person name="Henrissat B."/>
            <person name="Kuo A."/>
            <person name="Liang C."/>
            <person name="Lipzen A."/>
            <person name="Lutzoni F."/>
            <person name="Magnuson J."/>
            <person name="Mondo S."/>
            <person name="Nolan M."/>
            <person name="Ohm R."/>
            <person name="Pangilinan J."/>
            <person name="Park H.-J."/>
            <person name="Ramirez L."/>
            <person name="Alfaro M."/>
            <person name="Sun H."/>
            <person name="Tritt A."/>
            <person name="Yoshinaga Y."/>
            <person name="Zwiers L.-H."/>
            <person name="Turgeon B."/>
            <person name="Goodwin S."/>
            <person name="Spatafora J."/>
            <person name="Crous P."/>
            <person name="Grigoriev I."/>
        </authorList>
    </citation>
    <scope>NUCLEOTIDE SEQUENCE</scope>
    <source>
        <strain evidence="1">CBS 125425</strain>
    </source>
</reference>